<feature type="coiled-coil region" evidence="3">
    <location>
        <begin position="235"/>
        <end position="269"/>
    </location>
</feature>
<dbReference type="PANTHER" id="PTHR45138">
    <property type="entry name" value="REGULATORY COMPONENTS OF SENSORY TRANSDUCTION SYSTEM"/>
    <property type="match status" value="1"/>
</dbReference>
<dbReference type="Pfam" id="PF20975">
    <property type="entry name" value="DGCcoil"/>
    <property type="match status" value="1"/>
</dbReference>
<dbReference type="EMBL" id="JANIBK010000017">
    <property type="protein sequence ID" value="MCQ8127862.1"/>
    <property type="molecule type" value="Genomic_DNA"/>
</dbReference>
<dbReference type="SUPFAM" id="SSF55073">
    <property type="entry name" value="Nucleotide cyclase"/>
    <property type="match status" value="1"/>
</dbReference>
<reference evidence="5 6" key="1">
    <citation type="submission" date="2022-07" db="EMBL/GenBank/DDBJ databases">
        <title>Methylomonas rivi sp. nov., Methylomonas rosea sp. nov., Methylomonas aureus sp. nov. and Methylomonas subterranea sp. nov., four novel methanotrophs isolated from a freshwater creek and the deep terrestrial subsurface.</title>
        <authorList>
            <person name="Abin C."/>
            <person name="Sankaranarayanan K."/>
            <person name="Garner C."/>
            <person name="Sindelar R."/>
            <person name="Kotary K."/>
            <person name="Garner R."/>
            <person name="Barclay S."/>
            <person name="Lawson P."/>
            <person name="Krumholz L."/>
        </authorList>
    </citation>
    <scope>NUCLEOTIDE SEQUENCE [LARGE SCALE GENOMIC DNA]</scope>
    <source>
        <strain evidence="5 6">WSC-6</strain>
    </source>
</reference>
<dbReference type="CDD" id="cd01949">
    <property type="entry name" value="GGDEF"/>
    <property type="match status" value="1"/>
</dbReference>
<evidence type="ECO:0000259" key="4">
    <source>
        <dbReference type="PROSITE" id="PS50887"/>
    </source>
</evidence>
<name>A0ABT1U202_9GAMM</name>
<sequence length="439" mass="49950">MSALPPPPHPDQEKLLYKLVIQFLIFCQGSHKLLEPHLLQIGKRLKSGANLNELTPELQAISKTLLHISKQPEADKKDTGESRQNNYLLQRLDELLADSDVPLRFQQQKAALRQRVKTNADDQSFNKVIDSAVALLVDIKDYAVSEQKDIGGFLTQLSTQLGELEQHVEMVGYSNQLSFDQRQYLDVEINQQLGDIKDDTRQAEELAALKTITGEHLDRLMMQLMEHKQQEGERQLQAQQQIALMTEKLQALETETEALRTKLKIEHDRALCDTLTGLPNRLAYMDRVEMEANRWKRYHAPLSLLIWDIDYFKPVNDNYGHKAGDKTLILVGQLLLNNCRSTDFVARYGGEEFVMLMPNTQAVQAFAMAEKVRALIEKCGFNYNGEMINLTISCGISEFGSGDQHDEVFVRADQALYQAKQAGRNRCVVYRNDPNLPPA</sequence>
<dbReference type="InterPro" id="IPR050469">
    <property type="entry name" value="Diguanylate_Cyclase"/>
</dbReference>
<dbReference type="InterPro" id="IPR000160">
    <property type="entry name" value="GGDEF_dom"/>
</dbReference>
<evidence type="ECO:0000256" key="2">
    <source>
        <dbReference type="ARBA" id="ARBA00034247"/>
    </source>
</evidence>
<dbReference type="NCBIfam" id="TIGR00254">
    <property type="entry name" value="GGDEF"/>
    <property type="match status" value="1"/>
</dbReference>
<dbReference type="SMART" id="SM00267">
    <property type="entry name" value="GGDEF"/>
    <property type="match status" value="1"/>
</dbReference>
<evidence type="ECO:0000256" key="1">
    <source>
        <dbReference type="ARBA" id="ARBA00012528"/>
    </source>
</evidence>
<evidence type="ECO:0000256" key="3">
    <source>
        <dbReference type="SAM" id="Coils"/>
    </source>
</evidence>
<accession>A0ABT1U202</accession>
<dbReference type="PANTHER" id="PTHR45138:SF9">
    <property type="entry name" value="DIGUANYLATE CYCLASE DGCM-RELATED"/>
    <property type="match status" value="1"/>
</dbReference>
<evidence type="ECO:0000313" key="5">
    <source>
        <dbReference type="EMBL" id="MCQ8127862.1"/>
    </source>
</evidence>
<protein>
    <recommendedName>
        <fullName evidence="1">diguanylate cyclase</fullName>
        <ecNumber evidence="1">2.7.7.65</ecNumber>
    </recommendedName>
</protein>
<dbReference type="Gene3D" id="3.30.70.270">
    <property type="match status" value="1"/>
</dbReference>
<feature type="domain" description="GGDEF" evidence="4">
    <location>
        <begin position="300"/>
        <end position="432"/>
    </location>
</feature>
<dbReference type="InterPro" id="IPR048516">
    <property type="entry name" value="DGCcoil"/>
</dbReference>
<evidence type="ECO:0000313" key="6">
    <source>
        <dbReference type="Proteomes" id="UP001524586"/>
    </source>
</evidence>
<keyword evidence="6" id="KW-1185">Reference proteome</keyword>
<dbReference type="EC" id="2.7.7.65" evidence="1"/>
<dbReference type="Pfam" id="PF00990">
    <property type="entry name" value="GGDEF"/>
    <property type="match status" value="1"/>
</dbReference>
<dbReference type="Proteomes" id="UP001524586">
    <property type="component" value="Unassembled WGS sequence"/>
</dbReference>
<comment type="caution">
    <text evidence="5">The sequence shown here is derived from an EMBL/GenBank/DDBJ whole genome shotgun (WGS) entry which is preliminary data.</text>
</comment>
<dbReference type="InterPro" id="IPR043128">
    <property type="entry name" value="Rev_trsase/Diguanyl_cyclase"/>
</dbReference>
<proteinExistence type="predicted"/>
<dbReference type="RefSeq" id="WP_256614221.1">
    <property type="nucleotide sequence ID" value="NZ_JANIBK010000017.1"/>
</dbReference>
<gene>
    <name evidence="5" type="ORF">NP596_05250</name>
</gene>
<comment type="catalytic activity">
    <reaction evidence="2">
        <text>2 GTP = 3',3'-c-di-GMP + 2 diphosphate</text>
        <dbReference type="Rhea" id="RHEA:24898"/>
        <dbReference type="ChEBI" id="CHEBI:33019"/>
        <dbReference type="ChEBI" id="CHEBI:37565"/>
        <dbReference type="ChEBI" id="CHEBI:58805"/>
        <dbReference type="EC" id="2.7.7.65"/>
    </reaction>
</comment>
<dbReference type="InterPro" id="IPR029787">
    <property type="entry name" value="Nucleotide_cyclase"/>
</dbReference>
<dbReference type="PROSITE" id="PS50887">
    <property type="entry name" value="GGDEF"/>
    <property type="match status" value="1"/>
</dbReference>
<keyword evidence="3" id="KW-0175">Coiled coil</keyword>
<organism evidence="5 6">
    <name type="scientific">Methylomonas rivi</name>
    <dbReference type="NCBI Taxonomy" id="2952226"/>
    <lineage>
        <taxon>Bacteria</taxon>
        <taxon>Pseudomonadati</taxon>
        <taxon>Pseudomonadota</taxon>
        <taxon>Gammaproteobacteria</taxon>
        <taxon>Methylococcales</taxon>
        <taxon>Methylococcaceae</taxon>
        <taxon>Methylomonas</taxon>
    </lineage>
</organism>